<dbReference type="PANTHER" id="PTHR31988">
    <property type="entry name" value="ESTERASE, PUTATIVE (DUF303)-RELATED"/>
    <property type="match status" value="1"/>
</dbReference>
<sequence length="240" mass="27325">MQKISRFTLLLLLSITLVHAKEIDVYLAAGQSNAKAIWAQSIQSELRRLSNNQDLQVVHSHHPGNWLNAWWKDDQPQKNYTDNYNAVQAKFKQILAAGNTPIFKGIFWFQGEGDTRSPRDKALYKARFKAYIHRLESDFQSSEITPVITVIDGNSAPKYDDPKNLAGRTRQDVEGMRKILFELSEEVNGLAVDSRDYKRGDAWHIESSDLIALGQESAQLYYEKFLAPNNTSTDSNQCCN</sequence>
<dbReference type="Pfam" id="PF03629">
    <property type="entry name" value="SASA"/>
    <property type="match status" value="1"/>
</dbReference>
<feature type="domain" description="Sialate O-acetylesterase" evidence="3">
    <location>
        <begin position="47"/>
        <end position="222"/>
    </location>
</feature>
<dbReference type="InterPro" id="IPR052940">
    <property type="entry name" value="Carb_Esterase_6"/>
</dbReference>
<evidence type="ECO:0000313" key="4">
    <source>
        <dbReference type="EMBL" id="WPJ96431.1"/>
    </source>
</evidence>
<proteinExistence type="predicted"/>
<accession>A0ABZ0RJP1</accession>
<dbReference type="InterPro" id="IPR036514">
    <property type="entry name" value="SGNH_hydro_sf"/>
</dbReference>
<dbReference type="PANTHER" id="PTHR31988:SF19">
    <property type="entry name" value="9-O-ACETYL-N-ACETYLNEURAMINIC ACID DEACETYLASE-RELATED"/>
    <property type="match status" value="1"/>
</dbReference>
<dbReference type="SUPFAM" id="SSF52266">
    <property type="entry name" value="SGNH hydrolase"/>
    <property type="match status" value="1"/>
</dbReference>
<evidence type="ECO:0000256" key="2">
    <source>
        <dbReference type="SAM" id="SignalP"/>
    </source>
</evidence>
<organism evidence="4 5">
    <name type="scientific">Coraliomargarita algicola</name>
    <dbReference type="NCBI Taxonomy" id="3092156"/>
    <lineage>
        <taxon>Bacteria</taxon>
        <taxon>Pseudomonadati</taxon>
        <taxon>Verrucomicrobiota</taxon>
        <taxon>Opitutia</taxon>
        <taxon>Puniceicoccales</taxon>
        <taxon>Coraliomargaritaceae</taxon>
        <taxon>Coraliomargarita</taxon>
    </lineage>
</organism>
<keyword evidence="5" id="KW-1185">Reference proteome</keyword>
<keyword evidence="2" id="KW-0732">Signal</keyword>
<evidence type="ECO:0000256" key="1">
    <source>
        <dbReference type="ARBA" id="ARBA00022801"/>
    </source>
</evidence>
<dbReference type="InterPro" id="IPR005181">
    <property type="entry name" value="SASA"/>
</dbReference>
<dbReference type="Gene3D" id="3.40.50.1110">
    <property type="entry name" value="SGNH hydrolase"/>
    <property type="match status" value="1"/>
</dbReference>
<gene>
    <name evidence="4" type="ORF">SH580_01785</name>
</gene>
<protein>
    <submittedName>
        <fullName evidence="4">Sialate O-acetylesterase</fullName>
    </submittedName>
</protein>
<evidence type="ECO:0000313" key="5">
    <source>
        <dbReference type="Proteomes" id="UP001324993"/>
    </source>
</evidence>
<reference evidence="4 5" key="1">
    <citation type="submission" date="2023-11" db="EMBL/GenBank/DDBJ databases">
        <title>Coraliomargarita sp. nov., isolated from marine algae.</title>
        <authorList>
            <person name="Lee J.K."/>
            <person name="Baek J.H."/>
            <person name="Kim J.M."/>
            <person name="Choi D.G."/>
            <person name="Jeon C.O."/>
        </authorList>
    </citation>
    <scope>NUCLEOTIDE SEQUENCE [LARGE SCALE GENOMIC DNA]</scope>
    <source>
        <strain evidence="4 5">J2-16</strain>
    </source>
</reference>
<dbReference type="EMBL" id="CP138858">
    <property type="protein sequence ID" value="WPJ96431.1"/>
    <property type="molecule type" value="Genomic_DNA"/>
</dbReference>
<name>A0ABZ0RJP1_9BACT</name>
<dbReference type="RefSeq" id="WP_319833290.1">
    <property type="nucleotide sequence ID" value="NZ_CP138858.1"/>
</dbReference>
<dbReference type="Proteomes" id="UP001324993">
    <property type="component" value="Chromosome"/>
</dbReference>
<feature type="chain" id="PRO_5047038727" evidence="2">
    <location>
        <begin position="21"/>
        <end position="240"/>
    </location>
</feature>
<evidence type="ECO:0000259" key="3">
    <source>
        <dbReference type="Pfam" id="PF03629"/>
    </source>
</evidence>
<keyword evidence="1" id="KW-0378">Hydrolase</keyword>
<feature type="signal peptide" evidence="2">
    <location>
        <begin position="1"/>
        <end position="20"/>
    </location>
</feature>